<sequence>MVAPGQEEPSCQPANHMVDLGNLNRKDTGRKLQGITEMMIAYTPKFCWPNNGTTFQILGS</sequence>
<protein>
    <submittedName>
        <fullName evidence="2">Uncharacterized protein</fullName>
    </submittedName>
</protein>
<dbReference type="Proteomes" id="UP000724874">
    <property type="component" value="Unassembled WGS sequence"/>
</dbReference>
<evidence type="ECO:0000313" key="2">
    <source>
        <dbReference type="EMBL" id="KAF8914090.1"/>
    </source>
</evidence>
<gene>
    <name evidence="2" type="ORF">CPB84DRAFT_1758367</name>
</gene>
<dbReference type="AlphaFoldDB" id="A0A9P5NZU0"/>
<evidence type="ECO:0000313" key="3">
    <source>
        <dbReference type="Proteomes" id="UP000724874"/>
    </source>
</evidence>
<name>A0A9P5NZU0_GYMJU</name>
<reference evidence="2" key="1">
    <citation type="submission" date="2020-11" db="EMBL/GenBank/DDBJ databases">
        <authorList>
            <consortium name="DOE Joint Genome Institute"/>
            <person name="Ahrendt S."/>
            <person name="Riley R."/>
            <person name="Andreopoulos W."/>
            <person name="LaButti K."/>
            <person name="Pangilinan J."/>
            <person name="Ruiz-duenas F.J."/>
            <person name="Barrasa J.M."/>
            <person name="Sanchez-Garcia M."/>
            <person name="Camarero S."/>
            <person name="Miyauchi S."/>
            <person name="Serrano A."/>
            <person name="Linde D."/>
            <person name="Babiker R."/>
            <person name="Drula E."/>
            <person name="Ayuso-Fernandez I."/>
            <person name="Pacheco R."/>
            <person name="Padilla G."/>
            <person name="Ferreira P."/>
            <person name="Barriuso J."/>
            <person name="Kellner H."/>
            <person name="Castanera R."/>
            <person name="Alfaro M."/>
            <person name="Ramirez L."/>
            <person name="Pisabarro A.G."/>
            <person name="Kuo A."/>
            <person name="Tritt A."/>
            <person name="Lipzen A."/>
            <person name="He G."/>
            <person name="Yan M."/>
            <person name="Ng V."/>
            <person name="Cullen D."/>
            <person name="Martin F."/>
            <person name="Rosso M.-N."/>
            <person name="Henrissat B."/>
            <person name="Hibbett D."/>
            <person name="Martinez A.T."/>
            <person name="Grigoriev I.V."/>
        </authorList>
    </citation>
    <scope>NUCLEOTIDE SEQUENCE</scope>
    <source>
        <strain evidence="2">AH 44721</strain>
    </source>
</reference>
<proteinExistence type="predicted"/>
<comment type="caution">
    <text evidence="2">The sequence shown here is derived from an EMBL/GenBank/DDBJ whole genome shotgun (WGS) entry which is preliminary data.</text>
</comment>
<accession>A0A9P5NZU0</accession>
<evidence type="ECO:0000256" key="1">
    <source>
        <dbReference type="SAM" id="MobiDB-lite"/>
    </source>
</evidence>
<organism evidence="2 3">
    <name type="scientific">Gymnopilus junonius</name>
    <name type="common">Spectacular rustgill mushroom</name>
    <name type="synonym">Gymnopilus spectabilis subsp. junonius</name>
    <dbReference type="NCBI Taxonomy" id="109634"/>
    <lineage>
        <taxon>Eukaryota</taxon>
        <taxon>Fungi</taxon>
        <taxon>Dikarya</taxon>
        <taxon>Basidiomycota</taxon>
        <taxon>Agaricomycotina</taxon>
        <taxon>Agaricomycetes</taxon>
        <taxon>Agaricomycetidae</taxon>
        <taxon>Agaricales</taxon>
        <taxon>Agaricineae</taxon>
        <taxon>Hymenogastraceae</taxon>
        <taxon>Gymnopilus</taxon>
    </lineage>
</organism>
<keyword evidence="3" id="KW-1185">Reference proteome</keyword>
<feature type="region of interest" description="Disordered" evidence="1">
    <location>
        <begin position="1"/>
        <end position="22"/>
    </location>
</feature>
<dbReference type="EMBL" id="JADNYJ010000001">
    <property type="protein sequence ID" value="KAF8914090.1"/>
    <property type="molecule type" value="Genomic_DNA"/>
</dbReference>